<dbReference type="WBParaSite" id="RSKR_0000551400.1">
    <property type="protein sequence ID" value="RSKR_0000551400.1"/>
    <property type="gene ID" value="RSKR_0000551400"/>
</dbReference>
<organism evidence="1 2">
    <name type="scientific">Rhabditophanes sp. KR3021</name>
    <dbReference type="NCBI Taxonomy" id="114890"/>
    <lineage>
        <taxon>Eukaryota</taxon>
        <taxon>Metazoa</taxon>
        <taxon>Ecdysozoa</taxon>
        <taxon>Nematoda</taxon>
        <taxon>Chromadorea</taxon>
        <taxon>Rhabditida</taxon>
        <taxon>Tylenchina</taxon>
        <taxon>Panagrolaimomorpha</taxon>
        <taxon>Strongyloidoidea</taxon>
        <taxon>Alloionematidae</taxon>
        <taxon>Rhabditophanes</taxon>
    </lineage>
</organism>
<evidence type="ECO:0000313" key="1">
    <source>
        <dbReference type="Proteomes" id="UP000095286"/>
    </source>
</evidence>
<name>A0AC35TXE6_9BILA</name>
<dbReference type="Proteomes" id="UP000095286">
    <property type="component" value="Unplaced"/>
</dbReference>
<sequence length="130" mass="15115">MPFQYLDVEGHEALTKLVATQLEAQKRVFVLFFGSLNEEDVSWCPDCVDCDSVVDECIKTTLSEVNDITLIKCYVGQKECWRDEKCLFRTDEDFKLTCIPTLVQIGNREKRLEDQECQNIVLLNSFFFDN</sequence>
<reference evidence="2" key="1">
    <citation type="submission" date="2016-11" db="UniProtKB">
        <authorList>
            <consortium name="WormBaseParasite"/>
        </authorList>
    </citation>
    <scope>IDENTIFICATION</scope>
    <source>
        <strain evidence="2">KR3021</strain>
    </source>
</reference>
<accession>A0AC35TXE6</accession>
<protein>
    <submittedName>
        <fullName evidence="2">Thioredoxin domain-containing protein 17</fullName>
    </submittedName>
</protein>
<evidence type="ECO:0000313" key="2">
    <source>
        <dbReference type="WBParaSite" id="RSKR_0000551400.1"/>
    </source>
</evidence>
<proteinExistence type="predicted"/>